<feature type="transmembrane region" description="Helical" evidence="10">
    <location>
        <begin position="20"/>
        <end position="41"/>
    </location>
</feature>
<evidence type="ECO:0000313" key="12">
    <source>
        <dbReference type="EMBL" id="GGY16873.1"/>
    </source>
</evidence>
<comment type="subcellular location">
    <subcellularLocation>
        <location evidence="2">Cell membrane</location>
        <topology evidence="2">Multi-pass membrane protein</topology>
    </subcellularLocation>
</comment>
<evidence type="ECO:0000256" key="7">
    <source>
        <dbReference type="ARBA" id="ARBA00022741"/>
    </source>
</evidence>
<dbReference type="CDD" id="cd00082">
    <property type="entry name" value="HisKA"/>
    <property type="match status" value="1"/>
</dbReference>
<dbReference type="RefSeq" id="WP_189533933.1">
    <property type="nucleotide sequence ID" value="NZ_BMYX01000010.1"/>
</dbReference>
<evidence type="ECO:0000256" key="8">
    <source>
        <dbReference type="ARBA" id="ARBA00022777"/>
    </source>
</evidence>
<organism evidence="12 13">
    <name type="scientific">Paludibacterium paludis</name>
    <dbReference type="NCBI Taxonomy" id="1225769"/>
    <lineage>
        <taxon>Bacteria</taxon>
        <taxon>Pseudomonadati</taxon>
        <taxon>Pseudomonadota</taxon>
        <taxon>Betaproteobacteria</taxon>
        <taxon>Neisseriales</taxon>
        <taxon>Chromobacteriaceae</taxon>
        <taxon>Paludibacterium</taxon>
    </lineage>
</organism>
<dbReference type="EMBL" id="BMYX01000010">
    <property type="protein sequence ID" value="GGY16873.1"/>
    <property type="molecule type" value="Genomic_DNA"/>
</dbReference>
<dbReference type="GO" id="GO:0000155">
    <property type="term" value="F:phosphorelay sensor kinase activity"/>
    <property type="evidence" value="ECO:0007669"/>
    <property type="project" value="InterPro"/>
</dbReference>
<dbReference type="Gene3D" id="3.30.565.10">
    <property type="entry name" value="Histidine kinase-like ATPase, C-terminal domain"/>
    <property type="match status" value="1"/>
</dbReference>
<dbReference type="InterPro" id="IPR003661">
    <property type="entry name" value="HisK_dim/P_dom"/>
</dbReference>
<evidence type="ECO:0000256" key="10">
    <source>
        <dbReference type="SAM" id="Phobius"/>
    </source>
</evidence>
<dbReference type="InterPro" id="IPR005467">
    <property type="entry name" value="His_kinase_dom"/>
</dbReference>
<dbReference type="SMART" id="SM00387">
    <property type="entry name" value="HATPase_c"/>
    <property type="match status" value="1"/>
</dbReference>
<dbReference type="Proteomes" id="UP000645257">
    <property type="component" value="Unassembled WGS sequence"/>
</dbReference>
<evidence type="ECO:0000256" key="4">
    <source>
        <dbReference type="ARBA" id="ARBA00022475"/>
    </source>
</evidence>
<keyword evidence="5" id="KW-0597">Phosphoprotein</keyword>
<keyword evidence="10" id="KW-1133">Transmembrane helix</keyword>
<proteinExistence type="predicted"/>
<evidence type="ECO:0000256" key="5">
    <source>
        <dbReference type="ARBA" id="ARBA00022553"/>
    </source>
</evidence>
<dbReference type="GO" id="GO:0005886">
    <property type="term" value="C:plasma membrane"/>
    <property type="evidence" value="ECO:0007669"/>
    <property type="project" value="UniProtKB-SubCell"/>
</dbReference>
<keyword evidence="10" id="KW-0472">Membrane</keyword>
<dbReference type="SUPFAM" id="SSF55874">
    <property type="entry name" value="ATPase domain of HSP90 chaperone/DNA topoisomerase II/histidine kinase"/>
    <property type="match status" value="1"/>
</dbReference>
<dbReference type="Gene3D" id="1.10.287.130">
    <property type="match status" value="1"/>
</dbReference>
<keyword evidence="4" id="KW-1003">Cell membrane</keyword>
<dbReference type="AlphaFoldDB" id="A0A918P310"/>
<keyword evidence="10" id="KW-0812">Transmembrane</keyword>
<protein>
    <recommendedName>
        <fullName evidence="3">histidine kinase</fullName>
        <ecNumber evidence="3">2.7.13.3</ecNumber>
    </recommendedName>
</protein>
<evidence type="ECO:0000256" key="2">
    <source>
        <dbReference type="ARBA" id="ARBA00004651"/>
    </source>
</evidence>
<keyword evidence="8 12" id="KW-0418">Kinase</keyword>
<gene>
    <name evidence="12" type="ORF">GCM10011289_20400</name>
</gene>
<dbReference type="GO" id="GO:0005524">
    <property type="term" value="F:ATP binding"/>
    <property type="evidence" value="ECO:0007669"/>
    <property type="project" value="UniProtKB-KW"/>
</dbReference>
<evidence type="ECO:0000259" key="11">
    <source>
        <dbReference type="PROSITE" id="PS50109"/>
    </source>
</evidence>
<keyword evidence="7" id="KW-0547">Nucleotide-binding</keyword>
<name>A0A918P310_9NEIS</name>
<evidence type="ECO:0000256" key="1">
    <source>
        <dbReference type="ARBA" id="ARBA00000085"/>
    </source>
</evidence>
<feature type="transmembrane region" description="Helical" evidence="10">
    <location>
        <begin position="158"/>
        <end position="176"/>
    </location>
</feature>
<dbReference type="InterPro" id="IPR050980">
    <property type="entry name" value="2C_sensor_his_kinase"/>
</dbReference>
<comment type="caution">
    <text evidence="12">The sequence shown here is derived from an EMBL/GenBank/DDBJ whole genome shotgun (WGS) entry which is preliminary data.</text>
</comment>
<dbReference type="Pfam" id="PF00512">
    <property type="entry name" value="HisKA"/>
    <property type="match status" value="1"/>
</dbReference>
<reference evidence="12" key="1">
    <citation type="journal article" date="2014" name="Int. J. Syst. Evol. Microbiol.">
        <title>Complete genome sequence of Corynebacterium casei LMG S-19264T (=DSM 44701T), isolated from a smear-ripened cheese.</title>
        <authorList>
            <consortium name="US DOE Joint Genome Institute (JGI-PGF)"/>
            <person name="Walter F."/>
            <person name="Albersmeier A."/>
            <person name="Kalinowski J."/>
            <person name="Ruckert C."/>
        </authorList>
    </citation>
    <scope>NUCLEOTIDE SEQUENCE</scope>
    <source>
        <strain evidence="12">KCTC 32182</strain>
    </source>
</reference>
<dbReference type="SMART" id="SM00388">
    <property type="entry name" value="HisKA"/>
    <property type="match status" value="1"/>
</dbReference>
<evidence type="ECO:0000313" key="13">
    <source>
        <dbReference type="Proteomes" id="UP000645257"/>
    </source>
</evidence>
<keyword evidence="9" id="KW-0067">ATP-binding</keyword>
<dbReference type="EC" id="2.7.13.3" evidence="3"/>
<keyword evidence="13" id="KW-1185">Reference proteome</keyword>
<dbReference type="PANTHER" id="PTHR44936">
    <property type="entry name" value="SENSOR PROTEIN CREC"/>
    <property type="match status" value="1"/>
</dbReference>
<sequence length="459" mass="50625">MTRTTYLRNLFRPSLTTLFFRYYLTALVALVLIITGVGVVIDKIYGGIDEENGRNFMRGTVTMIETELQRHPAAQWDDTLRQLGKSFSYPLQLRDLARVGGSDAALRQEVANGVLHVDADDMIVYHRVGDSQRVLVLGPLEVTQDKDALLSEENHIQILWWTLTGLGFGIIVYLGIRPVWLDLVAVRITAENLAGGDMSARAAPARSWLVSPLARGLNTMADHVERQLATQQALAHAVAHELRTPIARLRFGLTMLDEAENTQEFQTYRHGMERDMEELDELVNASLRYARLNRGDVILHPEDTPLREWFGELAEMVGPLTPEGVTLTLAITADSGLFDRGLIWVATRNLLVNALRYAKSQVRLSVSLAGGVLTLAVDDDGPGIPEADRAAIFDPFHRLDSSRDRSTGGYGLGLSFVRLIAQHHGGQAHVGDSPLGGARFTVTLPGQDKYGSLSQTVTL</sequence>
<dbReference type="InterPro" id="IPR036097">
    <property type="entry name" value="HisK_dim/P_sf"/>
</dbReference>
<accession>A0A918P310</accession>
<dbReference type="InterPro" id="IPR003594">
    <property type="entry name" value="HATPase_dom"/>
</dbReference>
<dbReference type="InterPro" id="IPR004358">
    <property type="entry name" value="Sig_transdc_His_kin-like_C"/>
</dbReference>
<feature type="domain" description="Histidine kinase" evidence="11">
    <location>
        <begin position="237"/>
        <end position="448"/>
    </location>
</feature>
<reference evidence="12" key="2">
    <citation type="submission" date="2020-09" db="EMBL/GenBank/DDBJ databases">
        <authorList>
            <person name="Sun Q."/>
            <person name="Kim S."/>
        </authorList>
    </citation>
    <scope>NUCLEOTIDE SEQUENCE</scope>
    <source>
        <strain evidence="12">KCTC 32182</strain>
    </source>
</reference>
<dbReference type="InterPro" id="IPR036890">
    <property type="entry name" value="HATPase_C_sf"/>
</dbReference>
<comment type="catalytic activity">
    <reaction evidence="1">
        <text>ATP + protein L-histidine = ADP + protein N-phospho-L-histidine.</text>
        <dbReference type="EC" id="2.7.13.3"/>
    </reaction>
</comment>
<keyword evidence="6" id="KW-0808">Transferase</keyword>
<dbReference type="PANTHER" id="PTHR44936:SF10">
    <property type="entry name" value="SENSOR PROTEIN RSTB"/>
    <property type="match status" value="1"/>
</dbReference>
<evidence type="ECO:0000256" key="3">
    <source>
        <dbReference type="ARBA" id="ARBA00012438"/>
    </source>
</evidence>
<evidence type="ECO:0000256" key="6">
    <source>
        <dbReference type="ARBA" id="ARBA00022679"/>
    </source>
</evidence>
<dbReference type="PRINTS" id="PR00344">
    <property type="entry name" value="BCTRLSENSOR"/>
</dbReference>
<dbReference type="SUPFAM" id="SSF47384">
    <property type="entry name" value="Homodimeric domain of signal transducing histidine kinase"/>
    <property type="match status" value="1"/>
</dbReference>
<dbReference type="Pfam" id="PF02518">
    <property type="entry name" value="HATPase_c"/>
    <property type="match status" value="1"/>
</dbReference>
<dbReference type="PROSITE" id="PS50109">
    <property type="entry name" value="HIS_KIN"/>
    <property type="match status" value="1"/>
</dbReference>
<evidence type="ECO:0000256" key="9">
    <source>
        <dbReference type="ARBA" id="ARBA00022840"/>
    </source>
</evidence>